<dbReference type="EMBL" id="BSXW01000033">
    <property type="protein sequence ID" value="GMF10217.1"/>
    <property type="molecule type" value="Genomic_DNA"/>
</dbReference>
<comment type="caution">
    <text evidence="2">The sequence shown here is derived from an EMBL/GenBank/DDBJ whole genome shotgun (WGS) entry which is preliminary data.</text>
</comment>
<evidence type="ECO:0000313" key="2">
    <source>
        <dbReference type="EMBL" id="GMF10217.1"/>
    </source>
</evidence>
<accession>A0A9W6TA89</accession>
<dbReference type="Proteomes" id="UP001165083">
    <property type="component" value="Unassembled WGS sequence"/>
</dbReference>
<sequence>MTRKDWQQAILQPLGVPSLLSRAGERFDALNAAYSLAKGQVQELDLFTATNGDGKIMHGFLSLEWAFIADMDIKSERYRFFGDMRFLIASTLQIFGFGQTSFPGRLRYLVAKDDETLPAKYHDTFSSAEASVKPQFVCLDKEEATGEKSDEWKEMDGPFYMFWSMNVSHAAADALIAPPADISDGYFYLMLVSGESYSRMGLAKLMMGIEDGSHLDVDRVQLIRTRAFTVRASNADDLMCVDGELFPGPEVKIEVHRALGRVLCLPAKNN</sequence>
<protein>
    <submittedName>
        <fullName evidence="2">Unnamed protein product</fullName>
    </submittedName>
</protein>
<dbReference type="InterPro" id="IPR045540">
    <property type="entry name" value="YegS/DAGK_C"/>
</dbReference>
<dbReference type="SUPFAM" id="SSF111331">
    <property type="entry name" value="NAD kinase/diacylglycerol kinase-like"/>
    <property type="match status" value="1"/>
</dbReference>
<evidence type="ECO:0000313" key="3">
    <source>
        <dbReference type="Proteomes" id="UP001165083"/>
    </source>
</evidence>
<organism evidence="2 3">
    <name type="scientific">Phytophthora lilii</name>
    <dbReference type="NCBI Taxonomy" id="2077276"/>
    <lineage>
        <taxon>Eukaryota</taxon>
        <taxon>Sar</taxon>
        <taxon>Stramenopiles</taxon>
        <taxon>Oomycota</taxon>
        <taxon>Peronosporomycetes</taxon>
        <taxon>Peronosporales</taxon>
        <taxon>Peronosporaceae</taxon>
        <taxon>Phytophthora</taxon>
    </lineage>
</organism>
<proteinExistence type="predicted"/>
<dbReference type="OrthoDB" id="3853857at2759"/>
<dbReference type="GO" id="GO:0005737">
    <property type="term" value="C:cytoplasm"/>
    <property type="evidence" value="ECO:0007669"/>
    <property type="project" value="TreeGrafter"/>
</dbReference>
<dbReference type="GO" id="GO:0016020">
    <property type="term" value="C:membrane"/>
    <property type="evidence" value="ECO:0007669"/>
    <property type="project" value="TreeGrafter"/>
</dbReference>
<dbReference type="GO" id="GO:0001727">
    <property type="term" value="F:lipid kinase activity"/>
    <property type="evidence" value="ECO:0007669"/>
    <property type="project" value="TreeGrafter"/>
</dbReference>
<reference evidence="2" key="1">
    <citation type="submission" date="2023-04" db="EMBL/GenBank/DDBJ databases">
        <title>Phytophthora lilii NBRC 32176.</title>
        <authorList>
            <person name="Ichikawa N."/>
            <person name="Sato H."/>
            <person name="Tonouchi N."/>
        </authorList>
    </citation>
    <scope>NUCLEOTIDE SEQUENCE</scope>
    <source>
        <strain evidence="2">NBRC 32176</strain>
    </source>
</reference>
<gene>
    <name evidence="2" type="ORF">Plil01_000105000</name>
</gene>
<evidence type="ECO:0000259" key="1">
    <source>
        <dbReference type="Pfam" id="PF19279"/>
    </source>
</evidence>
<feature type="domain" description="YegS/DAGK C-terminal" evidence="1">
    <location>
        <begin position="174"/>
        <end position="255"/>
    </location>
</feature>
<dbReference type="PANTHER" id="PTHR12358:SF31">
    <property type="entry name" value="ACYLGLYCEROL KINASE, MITOCHONDRIAL"/>
    <property type="match status" value="1"/>
</dbReference>
<dbReference type="InterPro" id="IPR016064">
    <property type="entry name" value="NAD/diacylglycerol_kinase_sf"/>
</dbReference>
<name>A0A9W6TA89_9STRA</name>
<dbReference type="Gene3D" id="2.60.200.40">
    <property type="match status" value="1"/>
</dbReference>
<dbReference type="AlphaFoldDB" id="A0A9W6TA89"/>
<dbReference type="Pfam" id="PF19279">
    <property type="entry name" value="YegS_C"/>
    <property type="match status" value="1"/>
</dbReference>
<dbReference type="PANTHER" id="PTHR12358">
    <property type="entry name" value="SPHINGOSINE KINASE"/>
    <property type="match status" value="1"/>
</dbReference>
<dbReference type="GO" id="GO:0046512">
    <property type="term" value="P:sphingosine biosynthetic process"/>
    <property type="evidence" value="ECO:0007669"/>
    <property type="project" value="TreeGrafter"/>
</dbReference>
<keyword evidence="3" id="KW-1185">Reference proteome</keyword>
<dbReference type="GO" id="GO:0016773">
    <property type="term" value="F:phosphotransferase activity, alcohol group as acceptor"/>
    <property type="evidence" value="ECO:0007669"/>
    <property type="project" value="UniProtKB-ARBA"/>
</dbReference>
<dbReference type="InterPro" id="IPR050187">
    <property type="entry name" value="Lipid_Phosphate_FormReg"/>
</dbReference>